<evidence type="ECO:0000256" key="1">
    <source>
        <dbReference type="ARBA" id="ARBA00022543"/>
    </source>
</evidence>
<feature type="compositionally biased region" description="Polar residues" evidence="3">
    <location>
        <begin position="782"/>
        <end position="798"/>
    </location>
</feature>
<keyword evidence="1" id="KW-0675">Receptor</keyword>
<sequence length="852" mass="93296">MKSGKTRYSYDRRADQQGESADWICGSSQSLGTLPACEGVPPHICGGDQKVRQRISDMLEETPSGLIVCDALEHDCPILYVNPVFEHVSGYSSREILGRNCRFLQFRGPFAKDKHESVDREASRAMQRAVATGSEYNGVLVNFTKNGTPFINSIYLTPLYSDTAEPSLVTHFAAVLRMRIKEDLVLTPIAGRPPMAAGRRSRSLTSGPSDILPDPKSWKGKGDSLQNAWLVELGERELGHILSFLDMQSILRAGSTCKYFRKVVKNDSLWRSLFTRFFCGPDTAKAVEPVARRLGWFRVVKELHTLNAVSWRSFKVGGSVYPGRTKFATCSVGNKILVFGGEAPGRSGPRALNDTFLLDLDWPTPMWVPLLQSASAVLPPARWGHTLQRICGGIVVLFGGCDERGRALNDTFIMDLLSPSPQWQEVKPRMSWISGKLGVPPARSWHAASSNGRDLVVFGGCNYEGRLLDDTWQLDMSRQPPAWHEVLGDWNPQPRLGASLCYTGECEYVMFGGLASTGAVRLRSNDLFTLNLSTPSWKYVSGSTLPSGATQAGTPPLPRLEQNMGVIGGGRVIVFGGSNSESTDQMSPVGQPYVCNVSSGKPRWQKVETAGTGPEYAWGYSTAHLDDLRFVTPGSYQGRFLGFNELFELSFFTPETQPKPFSLGVSSLQNDDEHSIQHREVGYLPGPSKGPIGFFDPFAVPSWNSEGTTGGSSGASTCQEEEASCSPAGKPEQDYVAAEHKRAKVRGDGSKDTDRVGSSGGSGSNWDNRESSHGQSRGGSCINESRSCWGQSSTSQVFSREERGPIPEPQRPSMGNWNPNAEPSRMDILGGQESVRQLLPYSGAQFYRRAEH</sequence>
<feature type="domain" description="F-box" evidence="5">
    <location>
        <begin position="227"/>
        <end position="273"/>
    </location>
</feature>
<dbReference type="Pfam" id="PF12937">
    <property type="entry name" value="F-box-like"/>
    <property type="match status" value="1"/>
</dbReference>
<dbReference type="InterPro" id="IPR000014">
    <property type="entry name" value="PAS"/>
</dbReference>
<dbReference type="Gene3D" id="2.120.10.80">
    <property type="entry name" value="Kelch-type beta propeller"/>
    <property type="match status" value="2"/>
</dbReference>
<dbReference type="PANTHER" id="PTHR46175:SF5">
    <property type="entry name" value="ADAGIO PROTEIN 1"/>
    <property type="match status" value="1"/>
</dbReference>
<keyword evidence="2" id="KW-0716">Sensory transduction</keyword>
<dbReference type="SMART" id="SM00091">
    <property type="entry name" value="PAS"/>
    <property type="match status" value="1"/>
</dbReference>
<organism evidence="6">
    <name type="scientific">Cymbomonas sp. BC-2016</name>
    <dbReference type="NCBI Taxonomy" id="1799572"/>
    <lineage>
        <taxon>Eukaryota</taxon>
        <taxon>Viridiplantae</taxon>
        <taxon>Chlorophyta</taxon>
        <taxon>Pyramimonadophyceae</taxon>
        <taxon>Pyramimonadales</taxon>
        <taxon>Pyramimonadaceae</taxon>
        <taxon>Cymbomonas</taxon>
    </lineage>
</organism>
<dbReference type="InterPro" id="IPR015915">
    <property type="entry name" value="Kelch-typ_b-propeller"/>
</dbReference>
<dbReference type="CDD" id="cd00130">
    <property type="entry name" value="PAS"/>
    <property type="match status" value="1"/>
</dbReference>
<dbReference type="Gene3D" id="3.30.450.20">
    <property type="entry name" value="PAS domain"/>
    <property type="match status" value="1"/>
</dbReference>
<dbReference type="PANTHER" id="PTHR46175">
    <property type="entry name" value="BACTERIOOPSIN TRANSCRIPTIONAL ACTIVATOR"/>
    <property type="match status" value="1"/>
</dbReference>
<dbReference type="InterPro" id="IPR036047">
    <property type="entry name" value="F-box-like_dom_sf"/>
</dbReference>
<dbReference type="GO" id="GO:0009881">
    <property type="term" value="F:photoreceptor activity"/>
    <property type="evidence" value="ECO:0007669"/>
    <property type="project" value="UniProtKB-KW"/>
</dbReference>
<dbReference type="InterPro" id="IPR035965">
    <property type="entry name" value="PAS-like_dom_sf"/>
</dbReference>
<dbReference type="SUPFAM" id="SSF55785">
    <property type="entry name" value="PYP-like sensor domain (PAS domain)"/>
    <property type="match status" value="1"/>
</dbReference>
<dbReference type="Gene3D" id="1.20.1280.50">
    <property type="match status" value="1"/>
</dbReference>
<dbReference type="Pfam" id="PF24681">
    <property type="entry name" value="Kelch_KLHDC2_KLHL20_DRC7"/>
    <property type="match status" value="2"/>
</dbReference>
<feature type="region of interest" description="Disordered" evidence="3">
    <location>
        <begin position="194"/>
        <end position="221"/>
    </location>
</feature>
<evidence type="ECO:0000313" key="6">
    <source>
        <dbReference type="EMBL" id="AML79294.1"/>
    </source>
</evidence>
<dbReference type="SUPFAM" id="SSF81383">
    <property type="entry name" value="F-box domain"/>
    <property type="match status" value="1"/>
</dbReference>
<proteinExistence type="evidence at transcript level"/>
<dbReference type="AlphaFoldDB" id="A0A126X3N7"/>
<evidence type="ECO:0000259" key="5">
    <source>
        <dbReference type="PROSITE" id="PS50181"/>
    </source>
</evidence>
<dbReference type="PROSITE" id="PS50181">
    <property type="entry name" value="FBOX"/>
    <property type="match status" value="1"/>
</dbReference>
<evidence type="ECO:0000259" key="4">
    <source>
        <dbReference type="PROSITE" id="PS50112"/>
    </source>
</evidence>
<feature type="region of interest" description="Disordered" evidence="3">
    <location>
        <begin position="703"/>
        <end position="826"/>
    </location>
</feature>
<evidence type="ECO:0000256" key="3">
    <source>
        <dbReference type="SAM" id="MobiDB-lite"/>
    </source>
</evidence>
<dbReference type="InterPro" id="IPR001810">
    <property type="entry name" value="F-box_dom"/>
</dbReference>
<feature type="domain" description="PAS" evidence="4">
    <location>
        <begin position="51"/>
        <end position="129"/>
    </location>
</feature>
<dbReference type="PROSITE" id="PS50112">
    <property type="entry name" value="PAS"/>
    <property type="match status" value="1"/>
</dbReference>
<dbReference type="EMBL" id="KU701740">
    <property type="protein sequence ID" value="AML79294.1"/>
    <property type="molecule type" value="mRNA"/>
</dbReference>
<protein>
    <submittedName>
        <fullName evidence="6">Putative LOV domain-containing protein</fullName>
    </submittedName>
</protein>
<name>A0A126X3N7_9CHLO</name>
<feature type="compositionally biased region" description="Basic and acidic residues" evidence="3">
    <location>
        <begin position="731"/>
        <end position="755"/>
    </location>
</feature>
<dbReference type="Pfam" id="PF13426">
    <property type="entry name" value="PAS_9"/>
    <property type="match status" value="1"/>
</dbReference>
<dbReference type="InterPro" id="IPR011043">
    <property type="entry name" value="Gal_Oxase/kelch_b-propeller"/>
</dbReference>
<dbReference type="NCBIfam" id="TIGR00229">
    <property type="entry name" value="sensory_box"/>
    <property type="match status" value="1"/>
</dbReference>
<keyword evidence="1" id="KW-0600">Photoreceptor protein</keyword>
<accession>A0A126X3N7</accession>
<reference evidence="6" key="1">
    <citation type="journal article" date="2016" name="Proc. Natl. Acad. Sci. U.S.A.">
        <title>Functional and topological diversity of LOV domain photoreceptors.</title>
        <authorList>
            <person name="Glantz S.T."/>
            <person name="Carpenter E.J."/>
            <person name="Melkonian M."/>
            <person name="Gardner K.H."/>
            <person name="Boyden E.S."/>
            <person name="Wong G.K."/>
            <person name="Chow B.Y."/>
        </authorList>
    </citation>
    <scope>NUCLEOTIDE SEQUENCE</scope>
    <source>
        <strain evidence="6">XIVI_2011994</strain>
    </source>
</reference>
<dbReference type="SUPFAM" id="SSF50965">
    <property type="entry name" value="Galactose oxidase, central domain"/>
    <property type="match status" value="1"/>
</dbReference>
<keyword evidence="1" id="KW-0157">Chromophore</keyword>
<evidence type="ECO:0000256" key="2">
    <source>
        <dbReference type="ARBA" id="ARBA00022606"/>
    </source>
</evidence>